<dbReference type="InterPro" id="IPR053879">
    <property type="entry name" value="HYDIN_VesB_CFA65-like_Ig"/>
</dbReference>
<feature type="region of interest" description="Disordered" evidence="9">
    <location>
        <begin position="298"/>
        <end position="377"/>
    </location>
</feature>
<organism evidence="12 13">
    <name type="scientific">Monodon monoceros</name>
    <name type="common">Narwhal</name>
    <name type="synonym">Ceratodon monodon</name>
    <dbReference type="NCBI Taxonomy" id="40151"/>
    <lineage>
        <taxon>Eukaryota</taxon>
        <taxon>Metazoa</taxon>
        <taxon>Chordata</taxon>
        <taxon>Craniata</taxon>
        <taxon>Vertebrata</taxon>
        <taxon>Euteleostomi</taxon>
        <taxon>Mammalia</taxon>
        <taxon>Eutheria</taxon>
        <taxon>Laurasiatheria</taxon>
        <taxon>Artiodactyla</taxon>
        <taxon>Whippomorpha</taxon>
        <taxon>Cetacea</taxon>
        <taxon>Odontoceti</taxon>
        <taxon>Monodontidae</taxon>
        <taxon>Monodon</taxon>
    </lineage>
</organism>
<dbReference type="InterPro" id="IPR036920">
    <property type="entry name" value="Ribosomal_uL16_sf"/>
</dbReference>
<evidence type="ECO:0000256" key="7">
    <source>
        <dbReference type="ARBA" id="ARBA00023273"/>
    </source>
</evidence>
<dbReference type="GO" id="GO:0003735">
    <property type="term" value="F:structural constituent of ribosome"/>
    <property type="evidence" value="ECO:0007669"/>
    <property type="project" value="InterPro"/>
</dbReference>
<dbReference type="Pfam" id="PF17213">
    <property type="entry name" value="Hydin_ADK"/>
    <property type="match status" value="1"/>
</dbReference>
<dbReference type="GO" id="GO:0005930">
    <property type="term" value="C:axoneme"/>
    <property type="evidence" value="ECO:0007669"/>
    <property type="project" value="TreeGrafter"/>
</dbReference>
<evidence type="ECO:0000313" key="12">
    <source>
        <dbReference type="EMBL" id="TKC37168.1"/>
    </source>
</evidence>
<dbReference type="InterPro" id="IPR016180">
    <property type="entry name" value="Ribosomal_uL16_dom"/>
</dbReference>
<feature type="compositionally biased region" description="Basic and acidic residues" evidence="9">
    <location>
        <begin position="323"/>
        <end position="376"/>
    </location>
</feature>
<gene>
    <name evidence="12" type="ORF">EI555_020260</name>
</gene>
<evidence type="ECO:0000256" key="3">
    <source>
        <dbReference type="ARBA" id="ARBA00008931"/>
    </source>
</evidence>
<feature type="domain" description="Hydin adenylate kinase-like" evidence="10">
    <location>
        <begin position="1"/>
        <end position="47"/>
    </location>
</feature>
<dbReference type="Pfam" id="PF00252">
    <property type="entry name" value="Ribosomal_L16"/>
    <property type="match status" value="1"/>
</dbReference>
<evidence type="ECO:0000259" key="10">
    <source>
        <dbReference type="Pfam" id="PF17213"/>
    </source>
</evidence>
<sequence length="3041" mass="342374">RRLSLSASIGGDTGLVSCVLPEELFTQILAKRIQLSDCYRGVVFDSLETLFARNAASALLCLLKAIGTREHIYVINVARDYAAMKAQEKAKKEQEEHKRREALQGEKERLQNMDEEEYDALTEEEKIVFNREVQQALRERKRRELERLAKEMQEKKLQQELERQKEEDELKRRNKKPKQGPVKEEQPVKKSQTPSRQILTFPKLELKNDAIERKVSVREQVTADKEELNKKKKNQLSDINMLGFPLAQEQEDSEGDFPKDTDKNMAQKFKTYELSLKDIQNILTYWDRKEGVLLHHTAAEDASHEDGTDQRQVPSSGGRRGRKDRERERAERERVERERLERARAERERLEKLRTQEERSDGGEGKEEDHEGKKDLGVPFINIQMPDSEGSSWKQALENDRLPKAEQILDLLGLGSSGPPIPPPTLFSLISYPVKRLPLAMSEILEHFMFVTLPSKELSLMEEKREVEAEAELSATPGSSKTQEEQTTSSKGSRQKTKEKTDQTRETQKEKRRMASNRKGLSGGTSGTIAPLSDVEQNNFSGQHSQEKFPRLNHFRWIVPANGEVTLRVHFSSNDLGIFDQTFNFEILGTHRQYQLYCRGVCTYPYICQDPKVVFPQQKRDMKANEVIFKKYIVSLERFYFGPLLCGKPRDKYRSSLFPENMETLTILNSSPMVVEVSFCFQNDVKANTYFLEPVNMILKPSEKQKLNVWAYPTAVGVFEDSIVCCIKENPKPAVFKLSCQGVRPELELDPRQLHFDRLLLHRKDFKVVLLRNIALLPLAWRITSLEHLGEDFTVSTMQGTIAPKAEHSLQVRFQPSKPINIKKAIRLEVLDADNLVGVVQIENILIFAESYDVALDITFPKGAEGGLDFGIVRVMEEVKHPLQLKNRGKHEVMFSFSVDSLGISATNISSMISVQPKKGSLTTVEKPTNVQVLFRAKKEVKMEHQPVLRCQIIEPSISEGGKIISSIPIKISVNAVFSRYSISPSSIINFGALICGTRKSSSFTIENQGVIDFKYTLYRLTGESSLHQKKVVSHVRHARSRERESFYRTGPSKATRFSDSVQKDINVTNQTGMRGASGKPQGTVARVHIGKVIMSIRTKLQNKEHVIEALRRAKFKFPGRQKIHISKKWGFTKFNADEFEYMVAEKRLIPVGCGVKYIPNQPWSCPSLPMPTNKLYFLFPARFTLGMFTVYPGFGSIPSGGMQVVTIDCVADPVGRCEEFIAIDISDRDPRDQPAGIPYSLLAEACQPAFVTDNTTVIFEEHQICSSATLYSILQTIESGGLFVEDENKFIFCNVLVGHRAKARFKISNMGKITCDVNIVVKPVSNKIFARITDIFEVEPSKMCVASRSHAFATVSFTPQTMQTYQCIFEATVDGLPSNLAKNQSLMFDIVGEGNLPRVTVVRPILYNQYGNPLLLFKRLLLGHSETLPLVLKNNGTIPAKLHVDLRDQLGVFSLKGKPSTSYIYIIEENKPQAKAKKAHTASLVVPPGDTAEFDVVFHSQKVGRMAGNIHLSVINNRYEETVIHMVGEGYEDDITLDNIHGLVASSSQEASDISEVIEDNMMEDFVAAALVNHIQFGHCHVGNSYNVSFTITNHSQGNVIRFEWPPLATVSFSPQVGHLHPGCAKNIAVTMKSDVPINLKKMGIKCKLSKIMFQLPADQVPDWDDRMRTVKWVDVPRNTPGTFTTKQKVIETDPEPAYSVLEENYQELQLQISAHVNFASYKCQTSDVHFKETLVHQTRVFEFELINSGNVQLEFSWISEETAKAVSFAMPDNQGFSQNDQLSQGTLHTGSTLDSVMDPWNEASLPPFSVEPVSGVVPVGKTQKLKVKFSPMEVGDFESSLFCQIPNLPPGEQGPVLSAKGRSSLPFCHFDLKDSDYISGHRRNPDLRGPSSGALDPNTRVIEFTSVGIGGKYLRTFTILNPTNSTYSFCWVSEEIESLQNPPAFTCLTEKGLILPEKKAEIIFQFTPFHLDISEAFWTFLIPEHNITVPFLLVGKATDPLINLDKSHLNFSCLLIGREARETVKITNKEEQRFHFAFQDTSRYSEGFSSSLVVCPMEGWVPPLSRFPIDIFFTPKQEGEVNFNLICNVKKKAHPLTLNVKAQGYSMNVEVKCKDKTGTITLLTPSQTTTLNFYEVELNECVQCEFSFINTGKFNFSFQAELSGPKSLLQYLEFSPMDGSVDVGQSAQASLSFQPFKKCVLKGLELKIKISHGPTFLCSISGCAVSPAVHFSFTSYNFGTCFIYQAGMPPYKQILVVSNKEETSMSLECLYTNTSHLEVNFRVDVVKPGKTLEIPIIFYPRESINYRELIPFEINGLSQQVVEIKGKGTEMKILVLNPANKTVKLGAVLPGQVAKKTISVMNNSQAQLTFDLSALFSIPELQDPKVITLTPFHNITLKPKEVRKLEVNFAPKKRVPPFSEEVFMECMGLLRPLFLLSGCCQALEISLDQRHLPFGPVVCQTQATRRVLMLNMGDMGARFKWDARKFEPHFSISPEEGYITAGMEVSFEVTYHPTEVGKEILHKNLLCFIQGGSPLSLTLSGVCVGPPSVKEVVNFTCQVRSKHIQTIMLSNHTNQTWNLHPIFEGEHWEGPEFITLEPHQQNKPYEITYRPRTLNVENRKHQGTLFFPLPDGTGWLYVLHGTSELPKAVANIYREVPCKTPYTELLQITNWLNKPQRFRVIVEMLKPEKPDLSVTLKGLDYIDVLSASKKDYKLNFFSHKEGLYTAKVIFRNEVTNEFLYYTVSFKVIPSGIIKTIEMVSPVRQSTSASIKVENPLPYSVTFSTECRVPDISLPSQFVVPANSEGTFSFEFQPLKAGETFGKLTLHNSDLGYYPYELSLKTTPALPEKPVHFQAVLGSGQSIFAKFTNYARQKTEYYCRTDCPDFHTEKFISAAPGVQGGTEVSVEVYFEPSRLGESKGILNLSSLVGGEYIIPLFGVALPPKPQGPFLIRAGYNIVIPFKNVFYHPVTFSFTVENPAFSVRAVDSVKPKKINNITVYFGGNPSGSKTPITSKLIVGCPPGEGSDTGIKWVYYLKGITP</sequence>
<dbReference type="InterPro" id="IPR047873">
    <property type="entry name" value="Ribosomal_uL16"/>
</dbReference>
<comment type="similarity">
    <text evidence="3">Belongs to the universal ribosomal protein uL16 family.</text>
</comment>
<dbReference type="Proteomes" id="UP000308365">
    <property type="component" value="Unassembled WGS sequence"/>
</dbReference>
<keyword evidence="8" id="KW-0687">Ribonucleoprotein</keyword>
<evidence type="ECO:0000256" key="8">
    <source>
        <dbReference type="ARBA" id="ARBA00023274"/>
    </source>
</evidence>
<dbReference type="CDD" id="cd01433">
    <property type="entry name" value="Ribosomal_L16_L10e"/>
    <property type="match status" value="1"/>
</dbReference>
<keyword evidence="6" id="KW-0969">Cilium</keyword>
<evidence type="ECO:0000256" key="4">
    <source>
        <dbReference type="ARBA" id="ARBA00022490"/>
    </source>
</evidence>
<dbReference type="Gene3D" id="3.30.60.300">
    <property type="match status" value="1"/>
</dbReference>
<dbReference type="Pfam" id="PF14874">
    <property type="entry name" value="PapD-like"/>
    <property type="match status" value="1"/>
</dbReference>
<feature type="compositionally biased region" description="Basic and acidic residues" evidence="9">
    <location>
        <begin position="298"/>
        <end position="309"/>
    </location>
</feature>
<feature type="region of interest" description="Disordered" evidence="9">
    <location>
        <begin position="464"/>
        <end position="535"/>
    </location>
</feature>
<feature type="compositionally biased region" description="Low complexity" evidence="9">
    <location>
        <begin position="479"/>
        <end position="491"/>
    </location>
</feature>
<evidence type="ECO:0000313" key="13">
    <source>
        <dbReference type="Proteomes" id="UP000308365"/>
    </source>
</evidence>
<proteinExistence type="inferred from homology"/>
<keyword evidence="4" id="KW-0963">Cytoplasm</keyword>
<feature type="compositionally biased region" description="Polar residues" evidence="9">
    <location>
        <begin position="189"/>
        <end position="198"/>
    </location>
</feature>
<evidence type="ECO:0000256" key="1">
    <source>
        <dbReference type="ARBA" id="ARBA00004138"/>
    </source>
</evidence>
<dbReference type="Pfam" id="PF22544">
    <property type="entry name" value="HYDIN_VesB_CFA65-like_Ig"/>
    <property type="match status" value="2"/>
</dbReference>
<dbReference type="InterPro" id="IPR013783">
    <property type="entry name" value="Ig-like_fold"/>
</dbReference>
<dbReference type="GO" id="GO:0005840">
    <property type="term" value="C:ribosome"/>
    <property type="evidence" value="ECO:0007669"/>
    <property type="project" value="UniProtKB-KW"/>
</dbReference>
<dbReference type="InterPro" id="IPR033768">
    <property type="entry name" value="Hydin_ADK"/>
</dbReference>
<dbReference type="EMBL" id="RWIC01001188">
    <property type="protein sequence ID" value="TKC37168.1"/>
    <property type="molecule type" value="Genomic_DNA"/>
</dbReference>
<feature type="domain" description="HYDIN/VesB/CFA65-like Ig-like" evidence="11">
    <location>
        <begin position="2447"/>
        <end position="2542"/>
    </location>
</feature>
<evidence type="ECO:0000256" key="2">
    <source>
        <dbReference type="ARBA" id="ARBA00004496"/>
    </source>
</evidence>
<dbReference type="PANTHER" id="PTHR23053:SF0">
    <property type="entry name" value="HYDROCEPHALUS-INDUCING PROTEIN HOMOLOG"/>
    <property type="match status" value="1"/>
</dbReference>
<dbReference type="GO" id="GO:0006412">
    <property type="term" value="P:translation"/>
    <property type="evidence" value="ECO:0007669"/>
    <property type="project" value="InterPro"/>
</dbReference>
<dbReference type="GO" id="GO:1990904">
    <property type="term" value="C:ribonucleoprotein complex"/>
    <property type="evidence" value="ECO:0007669"/>
    <property type="project" value="UniProtKB-KW"/>
</dbReference>
<dbReference type="SUPFAM" id="SSF54686">
    <property type="entry name" value="Ribosomal protein L16p/L10e"/>
    <property type="match status" value="1"/>
</dbReference>
<accession>A0A4U1ELL1</accession>
<dbReference type="Gene3D" id="2.60.40.10">
    <property type="entry name" value="Immunoglobulins"/>
    <property type="match status" value="14"/>
</dbReference>
<keyword evidence="7" id="KW-0966">Cell projection</keyword>
<dbReference type="GO" id="GO:0003341">
    <property type="term" value="P:cilium movement"/>
    <property type="evidence" value="ECO:0007669"/>
    <property type="project" value="TreeGrafter"/>
</dbReference>
<feature type="domain" description="HYDIN/VesB/CFA65-like Ig-like" evidence="11">
    <location>
        <begin position="1805"/>
        <end position="1847"/>
    </location>
</feature>
<feature type="region of interest" description="Disordered" evidence="9">
    <location>
        <begin position="155"/>
        <end position="199"/>
    </location>
</feature>
<evidence type="ECO:0000256" key="6">
    <source>
        <dbReference type="ARBA" id="ARBA00023069"/>
    </source>
</evidence>
<dbReference type="InterPro" id="IPR033305">
    <property type="entry name" value="Hydin-like"/>
</dbReference>
<evidence type="ECO:0000256" key="5">
    <source>
        <dbReference type="ARBA" id="ARBA00022980"/>
    </source>
</evidence>
<protein>
    <submittedName>
        <fullName evidence="12">Uncharacterized protein</fullName>
    </submittedName>
</protein>
<feature type="non-terminal residue" evidence="12">
    <location>
        <position position="1"/>
    </location>
</feature>
<reference evidence="13" key="1">
    <citation type="journal article" date="2019" name="IScience">
        <title>Narwhal Genome Reveals Long-Term Low Genetic Diversity despite Current Large Abundance Size.</title>
        <authorList>
            <person name="Westbury M.V."/>
            <person name="Petersen B."/>
            <person name="Garde E."/>
            <person name="Heide-Jorgensen M.P."/>
            <person name="Lorenzen E.D."/>
        </authorList>
    </citation>
    <scope>NUCLEOTIDE SEQUENCE [LARGE SCALE GENOMIC DNA]</scope>
</reference>
<dbReference type="GO" id="GO:1904158">
    <property type="term" value="P:axonemal central apparatus assembly"/>
    <property type="evidence" value="ECO:0007669"/>
    <property type="project" value="TreeGrafter"/>
</dbReference>
<feature type="compositionally biased region" description="Basic and acidic residues" evidence="9">
    <location>
        <begin position="496"/>
        <end position="509"/>
    </location>
</feature>
<dbReference type="PANTHER" id="PTHR23053">
    <property type="entry name" value="DLEC1 DELETED IN LUNG AND ESOPHAGEAL CANCER 1"/>
    <property type="match status" value="1"/>
</dbReference>
<comment type="subcellular location">
    <subcellularLocation>
        <location evidence="1">Cell projection</location>
        <location evidence="1">Cilium</location>
    </subcellularLocation>
    <subcellularLocation>
        <location evidence="2">Cytoplasm</location>
    </subcellularLocation>
</comment>
<comment type="caution">
    <text evidence="12">The sequence shown here is derived from an EMBL/GenBank/DDBJ whole genome shotgun (WGS) entry which is preliminary data.</text>
</comment>
<feature type="compositionally biased region" description="Basic and acidic residues" evidence="9">
    <location>
        <begin position="155"/>
        <end position="171"/>
    </location>
</feature>
<keyword evidence="5" id="KW-0689">Ribosomal protein</keyword>
<evidence type="ECO:0000256" key="9">
    <source>
        <dbReference type="SAM" id="MobiDB-lite"/>
    </source>
</evidence>
<evidence type="ECO:0000259" key="11">
    <source>
        <dbReference type="Pfam" id="PF22544"/>
    </source>
</evidence>
<name>A0A4U1ELL1_MONMO</name>
<dbReference type="Gene3D" id="3.90.1170.10">
    <property type="entry name" value="Ribosomal protein L10e/L16"/>
    <property type="match status" value="1"/>
</dbReference>